<evidence type="ECO:0000256" key="4">
    <source>
        <dbReference type="ARBA" id="ARBA00023136"/>
    </source>
</evidence>
<evidence type="ECO:0008006" key="9">
    <source>
        <dbReference type="Google" id="ProtNLM"/>
    </source>
</evidence>
<dbReference type="GO" id="GO:0005789">
    <property type="term" value="C:endoplasmic reticulum membrane"/>
    <property type="evidence" value="ECO:0007669"/>
    <property type="project" value="TreeGrafter"/>
</dbReference>
<proteinExistence type="predicted"/>
<dbReference type="Proteomes" id="UP001054902">
    <property type="component" value="Unassembled WGS sequence"/>
</dbReference>
<keyword evidence="5" id="KW-0968">Cytoplasmic vesicle</keyword>
<comment type="caution">
    <text evidence="7">The sequence shown here is derived from an EMBL/GenBank/DDBJ whole genome shotgun (WGS) entry which is preliminary data.</text>
</comment>
<dbReference type="EMBL" id="BLLK01000047">
    <property type="protein sequence ID" value="GFH54721.1"/>
    <property type="molecule type" value="Genomic_DNA"/>
</dbReference>
<dbReference type="PANTHER" id="PTHR31792:SF3">
    <property type="entry name" value="VACUOLAR ATPASE ASSEMBLY INTEGRAL MEMBRANE PROTEIN VMA21"/>
    <property type="match status" value="1"/>
</dbReference>
<feature type="transmembrane region" description="Helical" evidence="6">
    <location>
        <begin position="48"/>
        <end position="71"/>
    </location>
</feature>
<reference evidence="7 8" key="1">
    <citation type="journal article" date="2021" name="Sci. Rep.">
        <title>The genome of the diatom Chaetoceros tenuissimus carries an ancient integrated fragment of an extant virus.</title>
        <authorList>
            <person name="Hongo Y."/>
            <person name="Kimura K."/>
            <person name="Takaki Y."/>
            <person name="Yoshida Y."/>
            <person name="Baba S."/>
            <person name="Kobayashi G."/>
            <person name="Nagasaki K."/>
            <person name="Hano T."/>
            <person name="Tomaru Y."/>
        </authorList>
    </citation>
    <scope>NUCLEOTIDE SEQUENCE [LARGE SCALE GENOMIC DNA]</scope>
    <source>
        <strain evidence="7 8">NIES-3715</strain>
    </source>
</reference>
<dbReference type="PANTHER" id="PTHR31792">
    <property type="entry name" value="VACUOLAR ATPASE ASSEMBLY INTEGRAL MEMBRANE PROTEIN VMA21"/>
    <property type="match status" value="1"/>
</dbReference>
<evidence type="ECO:0000256" key="3">
    <source>
        <dbReference type="ARBA" id="ARBA00022989"/>
    </source>
</evidence>
<protein>
    <recommendedName>
        <fullName evidence="9">Vacuolar ATPase assembly integral membrane protein VMA21 homolog</fullName>
    </recommendedName>
</protein>
<feature type="transmembrane region" description="Helical" evidence="6">
    <location>
        <begin position="20"/>
        <end position="41"/>
    </location>
</feature>
<dbReference type="GO" id="GO:0031410">
    <property type="term" value="C:cytoplasmic vesicle"/>
    <property type="evidence" value="ECO:0007669"/>
    <property type="project" value="UniProtKB-KW"/>
</dbReference>
<evidence type="ECO:0000256" key="1">
    <source>
        <dbReference type="ARBA" id="ARBA00022692"/>
    </source>
</evidence>
<evidence type="ECO:0000313" key="7">
    <source>
        <dbReference type="EMBL" id="GFH54721.1"/>
    </source>
</evidence>
<organism evidence="7 8">
    <name type="scientific">Chaetoceros tenuissimus</name>
    <dbReference type="NCBI Taxonomy" id="426638"/>
    <lineage>
        <taxon>Eukaryota</taxon>
        <taxon>Sar</taxon>
        <taxon>Stramenopiles</taxon>
        <taxon>Ochrophyta</taxon>
        <taxon>Bacillariophyta</taxon>
        <taxon>Coscinodiscophyceae</taxon>
        <taxon>Chaetocerotophycidae</taxon>
        <taxon>Chaetocerotales</taxon>
        <taxon>Chaetocerotaceae</taxon>
        <taxon>Chaetoceros</taxon>
    </lineage>
</organism>
<keyword evidence="1 6" id="KW-0812">Transmembrane</keyword>
<dbReference type="Pfam" id="PF09446">
    <property type="entry name" value="VMA21"/>
    <property type="match status" value="1"/>
</dbReference>
<evidence type="ECO:0000256" key="5">
    <source>
        <dbReference type="ARBA" id="ARBA00023329"/>
    </source>
</evidence>
<keyword evidence="4 6" id="KW-0472">Membrane</keyword>
<keyword evidence="3 6" id="KW-1133">Transmembrane helix</keyword>
<name>A0AAD3H927_9STRA</name>
<dbReference type="InterPro" id="IPR019013">
    <property type="entry name" value="Vma21"/>
</dbReference>
<gene>
    <name evidence="7" type="ORF">CTEN210_11197</name>
</gene>
<accession>A0AAD3H927</accession>
<keyword evidence="8" id="KW-1185">Reference proteome</keyword>
<evidence type="ECO:0000313" key="8">
    <source>
        <dbReference type="Proteomes" id="UP001054902"/>
    </source>
</evidence>
<keyword evidence="2" id="KW-0256">Endoplasmic reticulum</keyword>
<evidence type="ECO:0000256" key="6">
    <source>
        <dbReference type="SAM" id="Phobius"/>
    </source>
</evidence>
<sequence length="103" mass="11675">MSFKLLLLPENREVARKLGIATALMFTFPIITFYICFYFIFHGKEEPLAWSGFAAVGAANIVVAGYVYSAFSESDEDFLKDQKRMFDNDESGPRVGAFKQRTD</sequence>
<dbReference type="AlphaFoldDB" id="A0AAD3H927"/>
<evidence type="ECO:0000256" key="2">
    <source>
        <dbReference type="ARBA" id="ARBA00022824"/>
    </source>
</evidence>
<dbReference type="GO" id="GO:0070072">
    <property type="term" value="P:vacuolar proton-transporting V-type ATPase complex assembly"/>
    <property type="evidence" value="ECO:0007669"/>
    <property type="project" value="InterPro"/>
</dbReference>